<dbReference type="AlphaFoldDB" id="A0A2T5F0Z1"/>
<dbReference type="EMBL" id="PIFK01000003">
    <property type="protein sequence ID" value="PTP39388.1"/>
    <property type="molecule type" value="Genomic_DNA"/>
</dbReference>
<organism evidence="2 3">
    <name type="scientific">Vibrio splendidus</name>
    <dbReference type="NCBI Taxonomy" id="29497"/>
    <lineage>
        <taxon>Bacteria</taxon>
        <taxon>Pseudomonadati</taxon>
        <taxon>Pseudomonadota</taxon>
        <taxon>Gammaproteobacteria</taxon>
        <taxon>Vibrionales</taxon>
        <taxon>Vibrionaceae</taxon>
        <taxon>Vibrio</taxon>
    </lineage>
</organism>
<accession>A0A2T5F0Z1</accession>
<reference evidence="2 3" key="1">
    <citation type="submission" date="2017-11" db="EMBL/GenBank/DDBJ databases">
        <title>Population delineation of vibrios coincides with oyster pathogenicity.</title>
        <authorList>
            <person name="Bruto M."/>
            <person name="Labreuche Y."/>
            <person name="James A."/>
            <person name="Piel D."/>
            <person name="Chenivesse S."/>
            <person name="Petton B."/>
            <person name="Polz M.F."/>
            <person name="Le Roux F."/>
        </authorList>
    </citation>
    <scope>NUCLEOTIDE SEQUENCE [LARGE SCALE GENOMIC DNA]</scope>
    <source>
        <strain evidence="2 3">FF_144</strain>
    </source>
</reference>
<proteinExistence type="predicted"/>
<evidence type="ECO:0000256" key="1">
    <source>
        <dbReference type="SAM" id="Coils"/>
    </source>
</evidence>
<protein>
    <submittedName>
        <fullName evidence="2">Uncharacterized protein</fullName>
    </submittedName>
</protein>
<keyword evidence="1" id="KW-0175">Coiled coil</keyword>
<comment type="caution">
    <text evidence="2">The sequence shown here is derived from an EMBL/GenBank/DDBJ whole genome shotgun (WGS) entry which is preliminary data.</text>
</comment>
<feature type="coiled-coil region" evidence="1">
    <location>
        <begin position="186"/>
        <end position="237"/>
    </location>
</feature>
<evidence type="ECO:0000313" key="2">
    <source>
        <dbReference type="EMBL" id="PTP39388.1"/>
    </source>
</evidence>
<dbReference type="RefSeq" id="WP_108187184.1">
    <property type="nucleotide sequence ID" value="NZ_PIFK01000003.1"/>
</dbReference>
<name>A0A2T5F0Z1_VIBSP</name>
<dbReference type="Proteomes" id="UP000244197">
    <property type="component" value="Unassembled WGS sequence"/>
</dbReference>
<sequence>MKDKSFRYTTNKEVEENVKTLSTKLGFNSKTAFFKSLVKAEKMKLKNNFVKSKAFMTNQSNVKQMLELGLKVKGYKKEDGIDYKTLFIKDIDEIMFDYSNVTFKNKNFCHISEVAIDKILQKYDMILNQDSYEEVDLESHEIKDIIRSICLNESKYDRYGKFKINKEEQDIELLVSELKIRLYNSITDVENEREMLVNLINQIEKKRNSFRNKGHCFRSLENIIKESKQELKRVVDTTLSNREVLFLLIENIVIYENVLSPEKLILKNKVDSKLQDFNESLRQLRIYAKSKNANDKDYLQSILNLEKEYRELILYIYEEMKPFI</sequence>
<gene>
    <name evidence="2" type="ORF">CWO07_02135</name>
</gene>
<evidence type="ECO:0000313" key="3">
    <source>
        <dbReference type="Proteomes" id="UP000244197"/>
    </source>
</evidence>